<dbReference type="EMBL" id="JAWDJX010000003">
    <property type="protein sequence ID" value="KAK3057706.1"/>
    <property type="molecule type" value="Genomic_DNA"/>
</dbReference>
<dbReference type="AlphaFoldDB" id="A0AAJ0LWI1"/>
<dbReference type="GO" id="GO:0016787">
    <property type="term" value="F:hydrolase activity"/>
    <property type="evidence" value="ECO:0007669"/>
    <property type="project" value="UniProtKB-KW"/>
</dbReference>
<dbReference type="SUPFAM" id="SSF53474">
    <property type="entry name" value="alpha/beta-Hydrolases"/>
    <property type="match status" value="1"/>
</dbReference>
<dbReference type="PANTHER" id="PTHR48081">
    <property type="entry name" value="AB HYDROLASE SUPERFAMILY PROTEIN C4A8.06C"/>
    <property type="match status" value="1"/>
</dbReference>
<evidence type="ECO:0000259" key="2">
    <source>
        <dbReference type="Pfam" id="PF07859"/>
    </source>
</evidence>
<protein>
    <submittedName>
        <fullName evidence="3">ATP synthase mitochondrial F1 complex assembly factor 2</fullName>
    </submittedName>
</protein>
<dbReference type="PANTHER" id="PTHR48081:SF8">
    <property type="entry name" value="ALPHA_BETA HYDROLASE FOLD-3 DOMAIN-CONTAINING PROTEIN-RELATED"/>
    <property type="match status" value="1"/>
</dbReference>
<keyword evidence="4" id="KW-1185">Reference proteome</keyword>
<accession>A0AAJ0LWI1</accession>
<dbReference type="Pfam" id="PF07859">
    <property type="entry name" value="Abhydrolase_3"/>
    <property type="match status" value="1"/>
</dbReference>
<dbReference type="InterPro" id="IPR050300">
    <property type="entry name" value="GDXG_lipolytic_enzyme"/>
</dbReference>
<dbReference type="Proteomes" id="UP001271007">
    <property type="component" value="Unassembled WGS sequence"/>
</dbReference>
<dbReference type="InterPro" id="IPR013094">
    <property type="entry name" value="AB_hydrolase_3"/>
</dbReference>
<dbReference type="Gene3D" id="3.40.50.1820">
    <property type="entry name" value="alpha/beta hydrolase"/>
    <property type="match status" value="1"/>
</dbReference>
<proteinExistence type="predicted"/>
<comment type="caution">
    <text evidence="3">The sequence shown here is derived from an EMBL/GenBank/DDBJ whole genome shotgun (WGS) entry which is preliminary data.</text>
</comment>
<evidence type="ECO:0000313" key="3">
    <source>
        <dbReference type="EMBL" id="KAK3057706.1"/>
    </source>
</evidence>
<reference evidence="3" key="1">
    <citation type="submission" date="2023-04" db="EMBL/GenBank/DDBJ databases">
        <title>Black Yeasts Isolated from many extreme environments.</title>
        <authorList>
            <person name="Coleine C."/>
            <person name="Stajich J.E."/>
            <person name="Selbmann L."/>
        </authorList>
    </citation>
    <scope>NUCLEOTIDE SEQUENCE</scope>
    <source>
        <strain evidence="3">CCFEE 5312</strain>
    </source>
</reference>
<dbReference type="InterPro" id="IPR029058">
    <property type="entry name" value="AB_hydrolase_fold"/>
</dbReference>
<sequence>MHGGGYSFGSPNGHRKLAAHLAKACNCMCLSTDYRLTPEHAFPVPLDDCVAAYKWLLDQGYKAEHIVVAGDSCGGGFSTTVPLAAVERGLPNPGAAVSLSPWYDKTGGGESFTSNLDKDVLGTQEDMKVITDRYIAGGTSPEHPLVSPIFADLSGLPPTWISCAGYDMLRDQGVLLAEKAKKQGAEIVLEIHEGQQHVMEFMAGNAPEAIDSLKRIGEWVRKKVGS</sequence>
<feature type="domain" description="Alpha/beta hydrolase fold-3" evidence="2">
    <location>
        <begin position="1"/>
        <end position="199"/>
    </location>
</feature>
<evidence type="ECO:0000256" key="1">
    <source>
        <dbReference type="ARBA" id="ARBA00022801"/>
    </source>
</evidence>
<evidence type="ECO:0000313" key="4">
    <source>
        <dbReference type="Proteomes" id="UP001271007"/>
    </source>
</evidence>
<name>A0AAJ0LWI1_9PEZI</name>
<keyword evidence="1" id="KW-0378">Hydrolase</keyword>
<organism evidence="3 4">
    <name type="scientific">Extremus antarcticus</name>
    <dbReference type="NCBI Taxonomy" id="702011"/>
    <lineage>
        <taxon>Eukaryota</taxon>
        <taxon>Fungi</taxon>
        <taxon>Dikarya</taxon>
        <taxon>Ascomycota</taxon>
        <taxon>Pezizomycotina</taxon>
        <taxon>Dothideomycetes</taxon>
        <taxon>Dothideomycetidae</taxon>
        <taxon>Mycosphaerellales</taxon>
        <taxon>Extremaceae</taxon>
        <taxon>Extremus</taxon>
    </lineage>
</organism>
<gene>
    <name evidence="3" type="primary">atp12_2</name>
    <name evidence="3" type="ORF">LTR09_001890</name>
</gene>